<accession>A0ABR3YH51</accession>
<name>A0ABR3YH51_9PEZI</name>
<dbReference type="Pfam" id="PF03061">
    <property type="entry name" value="4HBT"/>
    <property type="match status" value="1"/>
</dbReference>
<organism evidence="3 4">
    <name type="scientific">Ceratocystis pirilliformis</name>
    <dbReference type="NCBI Taxonomy" id="259994"/>
    <lineage>
        <taxon>Eukaryota</taxon>
        <taxon>Fungi</taxon>
        <taxon>Dikarya</taxon>
        <taxon>Ascomycota</taxon>
        <taxon>Pezizomycotina</taxon>
        <taxon>Sordariomycetes</taxon>
        <taxon>Hypocreomycetidae</taxon>
        <taxon>Microascales</taxon>
        <taxon>Ceratocystidaceae</taxon>
        <taxon>Ceratocystis</taxon>
    </lineage>
</organism>
<dbReference type="SUPFAM" id="SSF54637">
    <property type="entry name" value="Thioesterase/thiol ester dehydrase-isomerase"/>
    <property type="match status" value="1"/>
</dbReference>
<dbReference type="EMBL" id="JAWDJO010000343">
    <property type="protein sequence ID" value="KAL1887187.1"/>
    <property type="molecule type" value="Genomic_DNA"/>
</dbReference>
<dbReference type="InterPro" id="IPR052061">
    <property type="entry name" value="PTE-AB_protein"/>
</dbReference>
<comment type="caution">
    <text evidence="3">The sequence shown here is derived from an EMBL/GenBank/DDBJ whole genome shotgun (WGS) entry which is preliminary data.</text>
</comment>
<evidence type="ECO:0000259" key="2">
    <source>
        <dbReference type="Pfam" id="PF03061"/>
    </source>
</evidence>
<dbReference type="PANTHER" id="PTHR47260:SF1">
    <property type="entry name" value="UPF0644 PROTEIN PB2B4.06"/>
    <property type="match status" value="1"/>
</dbReference>
<dbReference type="InterPro" id="IPR029069">
    <property type="entry name" value="HotDog_dom_sf"/>
</dbReference>
<evidence type="ECO:0000256" key="1">
    <source>
        <dbReference type="SAM" id="MobiDB-lite"/>
    </source>
</evidence>
<sequence>MFARSVKTMSSSSALARACAQARASQTAPVASSLKHSLRSSAPIIINRAYQRQAAAPSVTSSAVPSSSRKLAQLATALPTSSTDAANPNPFANDPSALTMEQHEELLLDVIAGHSQSAEFKARECVRVIRAPLMLAEEHLETSLTYSTLCGEGKMACRPIIFLDEQAGALLGYYHMGRRLAGHQGIVHGGFQAMLLDECMARATFPRLPAKISVTANLKVDYKAPLPVNRYIVLKAETVKVEGRKAWVEGSVNDAHTGEVYASASGLFIQPKWADKMAPIR</sequence>
<dbReference type="Gene3D" id="3.10.129.10">
    <property type="entry name" value="Hotdog Thioesterase"/>
    <property type="match status" value="1"/>
</dbReference>
<feature type="region of interest" description="Disordered" evidence="1">
    <location>
        <begin position="75"/>
        <end position="96"/>
    </location>
</feature>
<evidence type="ECO:0000313" key="3">
    <source>
        <dbReference type="EMBL" id="KAL1887187.1"/>
    </source>
</evidence>
<reference evidence="3 4" key="1">
    <citation type="journal article" date="2024" name="IMA Fungus">
        <title>IMA Genome - F19 : A genome assembly and annotation guide to empower mycologists, including annotated draft genome sequences of Ceratocystis pirilliformis, Diaporthe australafricana, Fusarium ophioides, Paecilomyces lecythidis, and Sporothrix stenoceras.</title>
        <authorList>
            <person name="Aylward J."/>
            <person name="Wilson A.M."/>
            <person name="Visagie C.M."/>
            <person name="Spraker J."/>
            <person name="Barnes I."/>
            <person name="Buitendag C."/>
            <person name="Ceriani C."/>
            <person name="Del Mar Angel L."/>
            <person name="du Plessis D."/>
            <person name="Fuchs T."/>
            <person name="Gasser K."/>
            <person name="Kramer D."/>
            <person name="Li W."/>
            <person name="Munsamy K."/>
            <person name="Piso A."/>
            <person name="Price J.L."/>
            <person name="Sonnekus B."/>
            <person name="Thomas C."/>
            <person name="van der Nest A."/>
            <person name="van Dijk A."/>
            <person name="van Heerden A."/>
            <person name="van Vuuren N."/>
            <person name="Yilmaz N."/>
            <person name="Duong T.A."/>
            <person name="van der Merwe N.A."/>
            <person name="Wingfield M.J."/>
            <person name="Wingfield B.D."/>
        </authorList>
    </citation>
    <scope>NUCLEOTIDE SEQUENCE [LARGE SCALE GENOMIC DNA]</scope>
    <source>
        <strain evidence="3 4">CMW 12675</strain>
    </source>
</reference>
<dbReference type="PANTHER" id="PTHR47260">
    <property type="entry name" value="UPF0644 PROTEIN PB2B4.06"/>
    <property type="match status" value="1"/>
</dbReference>
<feature type="domain" description="Thioesterase" evidence="2">
    <location>
        <begin position="184"/>
        <end position="257"/>
    </location>
</feature>
<dbReference type="CDD" id="cd03443">
    <property type="entry name" value="PaaI_thioesterase"/>
    <property type="match status" value="1"/>
</dbReference>
<protein>
    <recommendedName>
        <fullName evidence="2">Thioesterase domain-containing protein</fullName>
    </recommendedName>
</protein>
<gene>
    <name evidence="3" type="ORF">Cpir12675_006657</name>
</gene>
<proteinExistence type="predicted"/>
<dbReference type="Proteomes" id="UP001583280">
    <property type="component" value="Unassembled WGS sequence"/>
</dbReference>
<keyword evidence="4" id="KW-1185">Reference proteome</keyword>
<dbReference type="InterPro" id="IPR006683">
    <property type="entry name" value="Thioestr_dom"/>
</dbReference>
<evidence type="ECO:0000313" key="4">
    <source>
        <dbReference type="Proteomes" id="UP001583280"/>
    </source>
</evidence>